<feature type="transmembrane region" description="Helical" evidence="3">
    <location>
        <begin position="434"/>
        <end position="454"/>
    </location>
</feature>
<evidence type="ECO:0000256" key="1">
    <source>
        <dbReference type="ARBA" id="ARBA00004141"/>
    </source>
</evidence>
<feature type="transmembrane region" description="Helical" evidence="3">
    <location>
        <begin position="259"/>
        <end position="279"/>
    </location>
</feature>
<keyword evidence="3" id="KW-0812">Transmembrane</keyword>
<dbReference type="InterPro" id="IPR036259">
    <property type="entry name" value="MFS_trans_sf"/>
</dbReference>
<dbReference type="InterPro" id="IPR020846">
    <property type="entry name" value="MFS_dom"/>
</dbReference>
<dbReference type="PANTHER" id="PTHR42910:SF1">
    <property type="entry name" value="MAJOR FACILITATOR SUPERFAMILY (MFS) PROFILE DOMAIN-CONTAINING PROTEIN"/>
    <property type="match status" value="1"/>
</dbReference>
<feature type="domain" description="Major facilitator superfamily (MFS) profile" evidence="4">
    <location>
        <begin position="105"/>
        <end position="486"/>
    </location>
</feature>
<keyword evidence="6" id="KW-1185">Reference proteome</keyword>
<dbReference type="GO" id="GO:0022857">
    <property type="term" value="F:transmembrane transporter activity"/>
    <property type="evidence" value="ECO:0007669"/>
    <property type="project" value="InterPro"/>
</dbReference>
<dbReference type="InterPro" id="IPR011701">
    <property type="entry name" value="MFS"/>
</dbReference>
<feature type="transmembrane region" description="Helical" evidence="3">
    <location>
        <begin position="395"/>
        <end position="413"/>
    </location>
</feature>
<dbReference type="STRING" id="4999.A0A1Y1U5U4"/>
<feature type="region of interest" description="Disordered" evidence="2">
    <location>
        <begin position="1"/>
        <end position="51"/>
    </location>
</feature>
<dbReference type="PANTHER" id="PTHR42910">
    <property type="entry name" value="TRANSPORTER SCO4007-RELATED"/>
    <property type="match status" value="1"/>
</dbReference>
<feature type="transmembrane region" description="Helical" evidence="3">
    <location>
        <begin position="228"/>
        <end position="247"/>
    </location>
</feature>
<dbReference type="InParanoid" id="A0A1Y1U5U4"/>
<accession>A0A1Y1U5U4</accession>
<dbReference type="PROSITE" id="PS50850">
    <property type="entry name" value="MFS"/>
    <property type="match status" value="1"/>
</dbReference>
<reference evidence="5 6" key="1">
    <citation type="submission" date="2017-03" db="EMBL/GenBank/DDBJ databases">
        <title>Widespread Adenine N6-methylation of Active Genes in Fungi.</title>
        <authorList>
            <consortium name="DOE Joint Genome Institute"/>
            <person name="Mondo S.J."/>
            <person name="Dannebaum R.O."/>
            <person name="Kuo R.C."/>
            <person name="Louie K.B."/>
            <person name="Bewick A.J."/>
            <person name="Labutti K."/>
            <person name="Haridas S."/>
            <person name="Kuo A."/>
            <person name="Salamov A."/>
            <person name="Ahrendt S.R."/>
            <person name="Lau R."/>
            <person name="Bowen B.P."/>
            <person name="Lipzen A."/>
            <person name="Sullivan W."/>
            <person name="Andreopoulos W.B."/>
            <person name="Clum A."/>
            <person name="Lindquist E."/>
            <person name="Daum C."/>
            <person name="Northen T.R."/>
            <person name="Ramamoorthy G."/>
            <person name="Schmitz R.J."/>
            <person name="Gryganskyi A."/>
            <person name="Culley D."/>
            <person name="Magnuson J."/>
            <person name="James T.Y."/>
            <person name="O'Malley M.A."/>
            <person name="Stajich J.E."/>
            <person name="Spatafora J.W."/>
            <person name="Visel A."/>
            <person name="Grigoriev I.V."/>
        </authorList>
    </citation>
    <scope>NUCLEOTIDE SEQUENCE [LARGE SCALE GENOMIC DNA]</scope>
    <source>
        <strain evidence="5 6">NRRL Y-17943</strain>
    </source>
</reference>
<name>A0A1Y1U5U4_9TREE</name>
<feature type="compositionally biased region" description="Basic and acidic residues" evidence="2">
    <location>
        <begin position="35"/>
        <end position="51"/>
    </location>
</feature>
<evidence type="ECO:0000313" key="6">
    <source>
        <dbReference type="Proteomes" id="UP000193218"/>
    </source>
</evidence>
<dbReference type="GeneID" id="33559077"/>
<dbReference type="RefSeq" id="XP_021867746.1">
    <property type="nucleotide sequence ID" value="XM_022017268.1"/>
</dbReference>
<dbReference type="GO" id="GO:0016020">
    <property type="term" value="C:membrane"/>
    <property type="evidence" value="ECO:0007669"/>
    <property type="project" value="UniProtKB-SubCell"/>
</dbReference>
<organism evidence="5 6">
    <name type="scientific">Kockovaella imperatae</name>
    <dbReference type="NCBI Taxonomy" id="4999"/>
    <lineage>
        <taxon>Eukaryota</taxon>
        <taxon>Fungi</taxon>
        <taxon>Dikarya</taxon>
        <taxon>Basidiomycota</taxon>
        <taxon>Agaricomycotina</taxon>
        <taxon>Tremellomycetes</taxon>
        <taxon>Tremellales</taxon>
        <taxon>Cuniculitremaceae</taxon>
        <taxon>Kockovaella</taxon>
    </lineage>
</organism>
<dbReference type="Proteomes" id="UP000193218">
    <property type="component" value="Unassembled WGS sequence"/>
</dbReference>
<dbReference type="AlphaFoldDB" id="A0A1Y1U5U4"/>
<dbReference type="EMBL" id="NBSH01000021">
    <property type="protein sequence ID" value="ORX33411.1"/>
    <property type="molecule type" value="Genomic_DNA"/>
</dbReference>
<comment type="caution">
    <text evidence="5">The sequence shown here is derived from an EMBL/GenBank/DDBJ whole genome shotgun (WGS) entry which is preliminary data.</text>
</comment>
<protein>
    <submittedName>
        <fullName evidence="5">Major facilitator superfamily domain-containing protein</fullName>
    </submittedName>
</protein>
<feature type="transmembrane region" description="Helical" evidence="3">
    <location>
        <begin position="300"/>
        <end position="325"/>
    </location>
</feature>
<gene>
    <name evidence="5" type="ORF">BD324DRAFT_639691</name>
</gene>
<keyword evidence="3" id="KW-0472">Membrane</keyword>
<feature type="transmembrane region" description="Helical" evidence="3">
    <location>
        <begin position="369"/>
        <end position="389"/>
    </location>
</feature>
<dbReference type="SUPFAM" id="SSF103473">
    <property type="entry name" value="MFS general substrate transporter"/>
    <property type="match status" value="1"/>
</dbReference>
<evidence type="ECO:0000256" key="3">
    <source>
        <dbReference type="SAM" id="Phobius"/>
    </source>
</evidence>
<feature type="transmembrane region" description="Helical" evidence="3">
    <location>
        <begin position="460"/>
        <end position="480"/>
    </location>
</feature>
<evidence type="ECO:0000313" key="5">
    <source>
        <dbReference type="EMBL" id="ORX33411.1"/>
    </source>
</evidence>
<dbReference type="OrthoDB" id="2105912at2759"/>
<feature type="transmembrane region" description="Helical" evidence="3">
    <location>
        <begin position="337"/>
        <end position="357"/>
    </location>
</feature>
<dbReference type="Gene3D" id="1.20.1250.20">
    <property type="entry name" value="MFS general substrate transporter like domains"/>
    <property type="match status" value="1"/>
</dbReference>
<dbReference type="CDD" id="cd17324">
    <property type="entry name" value="MFS_NepI_like"/>
    <property type="match status" value="1"/>
</dbReference>
<sequence length="545" mass="59816">MSTLARTRLVEQPQSSPPPTTANLTPSGAEEDKDETVALRDSPDRLQRDRAPLSRRLRSALLVASPSSPRTTVRKKDFGFLPIPRNRRHEPGMKPEEQFVFTWRLNLLFAGSATVSVMNLYYIQPMLVKIARDFGVDNDVVSNVPTLSQGGYGCGILFISTLGDLVRRRQLVLLLMFLTTTLSIGLALSTNVHMLEGLSFMVGMLTVTPQLCIPWTADLAPSNRRARAMSITFSGLITGLVLGRVLAGVISDFASWRDVYWMAVGLQGLTTLILWLGLPDTPDKNIGMTYLGVLVSMAKYLVTYPTLTQACLMAMCSSAVFAGFWVDLTFLLTAEPYHYSSLTIGLLGLLGLFGALLAPQWGRLVDKIVPWLAQFLGLLTNLIAMSVALGAADRSVGAVCVAIILYDCGQQLFQVASSYRIAGIDPQARARLNGCYLLFVFIGQTSGTAILTKIYNRHGWRPTGATTVAFVGAGIILLFFRGPYETRWIGWRGGYKKLWKKAKLTDLSPNAITEIVHEKKRDRRPDEEVVMGNVASAAESTTLRG</sequence>
<feature type="transmembrane region" description="Helical" evidence="3">
    <location>
        <begin position="171"/>
        <end position="192"/>
    </location>
</feature>
<evidence type="ECO:0000259" key="4">
    <source>
        <dbReference type="PROSITE" id="PS50850"/>
    </source>
</evidence>
<proteinExistence type="predicted"/>
<keyword evidence="3" id="KW-1133">Transmembrane helix</keyword>
<dbReference type="Pfam" id="PF07690">
    <property type="entry name" value="MFS_1"/>
    <property type="match status" value="1"/>
</dbReference>
<evidence type="ECO:0000256" key="2">
    <source>
        <dbReference type="SAM" id="MobiDB-lite"/>
    </source>
</evidence>
<comment type="subcellular location">
    <subcellularLocation>
        <location evidence="1">Membrane</location>
        <topology evidence="1">Multi-pass membrane protein</topology>
    </subcellularLocation>
</comment>
<feature type="transmembrane region" description="Helical" evidence="3">
    <location>
        <begin position="101"/>
        <end position="122"/>
    </location>
</feature>
<feature type="transmembrane region" description="Helical" evidence="3">
    <location>
        <begin position="198"/>
        <end position="216"/>
    </location>
</feature>